<dbReference type="InterPro" id="IPR036465">
    <property type="entry name" value="vWFA_dom_sf"/>
</dbReference>
<dbReference type="InterPro" id="IPR002035">
    <property type="entry name" value="VWF_A"/>
</dbReference>
<feature type="compositionally biased region" description="Low complexity" evidence="1">
    <location>
        <begin position="34"/>
        <end position="49"/>
    </location>
</feature>
<dbReference type="PANTHER" id="PTHR34706">
    <property type="entry name" value="SLR1338 PROTEIN"/>
    <property type="match status" value="1"/>
</dbReference>
<proteinExistence type="predicted"/>
<dbReference type="PROSITE" id="PS50234">
    <property type="entry name" value="VWFA"/>
    <property type="match status" value="1"/>
</dbReference>
<keyword evidence="4" id="KW-1185">Reference proteome</keyword>
<evidence type="ECO:0000313" key="4">
    <source>
        <dbReference type="Proteomes" id="UP000054558"/>
    </source>
</evidence>
<dbReference type="PANTHER" id="PTHR34706:SF2">
    <property type="entry name" value="RFEF"/>
    <property type="match status" value="1"/>
</dbReference>
<dbReference type="Proteomes" id="UP000054558">
    <property type="component" value="Unassembled WGS sequence"/>
</dbReference>
<feature type="compositionally biased region" description="Low complexity" evidence="1">
    <location>
        <begin position="70"/>
        <end position="80"/>
    </location>
</feature>
<feature type="compositionally biased region" description="Gly residues" evidence="1">
    <location>
        <begin position="135"/>
        <end position="159"/>
    </location>
</feature>
<feature type="compositionally biased region" description="Low complexity" evidence="1">
    <location>
        <begin position="117"/>
        <end position="134"/>
    </location>
</feature>
<evidence type="ECO:0000256" key="1">
    <source>
        <dbReference type="SAM" id="MobiDB-lite"/>
    </source>
</evidence>
<evidence type="ECO:0000313" key="3">
    <source>
        <dbReference type="EMBL" id="GAQ87873.1"/>
    </source>
</evidence>
<accession>A0A1Y1IBD7</accession>
<dbReference type="AlphaFoldDB" id="A0A1Y1IBD7"/>
<feature type="region of interest" description="Disordered" evidence="1">
    <location>
        <begin position="1"/>
        <end position="169"/>
    </location>
</feature>
<dbReference type="OrthoDB" id="2142040at2759"/>
<dbReference type="Gene3D" id="3.40.50.410">
    <property type="entry name" value="von Willebrand factor, type A domain"/>
    <property type="match status" value="1"/>
</dbReference>
<feature type="compositionally biased region" description="Gly residues" evidence="1">
    <location>
        <begin position="96"/>
        <end position="116"/>
    </location>
</feature>
<reference evidence="3 4" key="1">
    <citation type="journal article" date="2014" name="Nat. Commun.">
        <title>Klebsormidium flaccidum genome reveals primary factors for plant terrestrial adaptation.</title>
        <authorList>
            <person name="Hori K."/>
            <person name="Maruyama F."/>
            <person name="Fujisawa T."/>
            <person name="Togashi T."/>
            <person name="Yamamoto N."/>
            <person name="Seo M."/>
            <person name="Sato S."/>
            <person name="Yamada T."/>
            <person name="Mori H."/>
            <person name="Tajima N."/>
            <person name="Moriyama T."/>
            <person name="Ikeuchi M."/>
            <person name="Watanabe M."/>
            <person name="Wada H."/>
            <person name="Kobayashi K."/>
            <person name="Saito M."/>
            <person name="Masuda T."/>
            <person name="Sasaki-Sekimoto Y."/>
            <person name="Mashiguchi K."/>
            <person name="Awai K."/>
            <person name="Shimojima M."/>
            <person name="Masuda S."/>
            <person name="Iwai M."/>
            <person name="Nobusawa T."/>
            <person name="Narise T."/>
            <person name="Kondo S."/>
            <person name="Saito H."/>
            <person name="Sato R."/>
            <person name="Murakawa M."/>
            <person name="Ihara Y."/>
            <person name="Oshima-Yamada Y."/>
            <person name="Ohtaka K."/>
            <person name="Satoh M."/>
            <person name="Sonobe K."/>
            <person name="Ishii M."/>
            <person name="Ohtani R."/>
            <person name="Kanamori-Sato M."/>
            <person name="Honoki R."/>
            <person name="Miyazaki D."/>
            <person name="Mochizuki H."/>
            <person name="Umetsu J."/>
            <person name="Higashi K."/>
            <person name="Shibata D."/>
            <person name="Kamiya Y."/>
            <person name="Sato N."/>
            <person name="Nakamura Y."/>
            <person name="Tabata S."/>
            <person name="Ida S."/>
            <person name="Kurokawa K."/>
            <person name="Ohta H."/>
        </authorList>
    </citation>
    <scope>NUCLEOTIDE SEQUENCE [LARGE SCALE GENOMIC DNA]</scope>
    <source>
        <strain evidence="3 4">NIES-2285</strain>
    </source>
</reference>
<dbReference type="STRING" id="105231.A0A1Y1IBD7"/>
<organism evidence="3 4">
    <name type="scientific">Klebsormidium nitens</name>
    <name type="common">Green alga</name>
    <name type="synonym">Ulothrix nitens</name>
    <dbReference type="NCBI Taxonomy" id="105231"/>
    <lineage>
        <taxon>Eukaryota</taxon>
        <taxon>Viridiplantae</taxon>
        <taxon>Streptophyta</taxon>
        <taxon>Klebsormidiophyceae</taxon>
        <taxon>Klebsormidiales</taxon>
        <taxon>Klebsormidiaceae</taxon>
        <taxon>Klebsormidium</taxon>
    </lineage>
</organism>
<dbReference type="Pfam" id="PF10138">
    <property type="entry name" value="vWA-TerF-like"/>
    <property type="match status" value="1"/>
</dbReference>
<dbReference type="SUPFAM" id="SSF53300">
    <property type="entry name" value="vWA-like"/>
    <property type="match status" value="1"/>
</dbReference>
<protein>
    <recommendedName>
        <fullName evidence="2">VWFA domain-containing protein</fullName>
    </recommendedName>
</protein>
<name>A0A1Y1IBD7_KLENI</name>
<feature type="compositionally biased region" description="Low complexity" evidence="1">
    <location>
        <begin position="160"/>
        <end position="169"/>
    </location>
</feature>
<dbReference type="EMBL" id="DF237333">
    <property type="protein sequence ID" value="GAQ87873.1"/>
    <property type="molecule type" value="Genomic_DNA"/>
</dbReference>
<evidence type="ECO:0000259" key="2">
    <source>
        <dbReference type="PROSITE" id="PS50234"/>
    </source>
</evidence>
<dbReference type="OMA" id="VKHRYAR"/>
<gene>
    <name evidence="3" type="ORF">KFL_003840050</name>
</gene>
<sequence>MGLASKLQKPAGGPAGAPPGAPGGFTPSAPPAAPQQQQQYGAPPSSGGPTQAYPAPGYGAQPGQHGGMQGANMQGNQSGYGQPGGQFGQQGSQFGQQGGQSGQQGGQFGQQGGQFGQQGNQFGQQNGQFGQQGNQQGGQFGQQGGQQGGQFGQQGGQYGQQGQAQGQNQGQNQGILAKLQSIVQVNQLHRFYQPQQLQTLAQRIEQTVDFNALAARWGMPKELAIDLACLGLYDIVILADDSSSMSFEEQGERIEDLKLVLSKVAEVATMFDQDGILIRFLNSNVQGNGIRNAQEAEGIVKQVRFQGLTPLAGSMQSHVLEPVVFNLARSGQLAKPVLVITITDGEPSDSPRDAILQVIANARRQLAPQYGPKAVAFQFAQVGRDQRAQHFLEKLDKSPEVGDVIDCTSYYELEAEEFKRKGIDMTVEIWLVKLMVGAVDPSYDAEDEG</sequence>
<feature type="domain" description="VWFA" evidence="2">
    <location>
        <begin position="234"/>
        <end position="429"/>
    </location>
</feature>
<dbReference type="InterPro" id="IPR019303">
    <property type="entry name" value="vWA_TerF_C"/>
</dbReference>